<feature type="compositionally biased region" description="Polar residues" evidence="1">
    <location>
        <begin position="265"/>
        <end position="274"/>
    </location>
</feature>
<dbReference type="InterPro" id="IPR025605">
    <property type="entry name" value="OST-HTH/LOTUS_dom"/>
</dbReference>
<proteinExistence type="predicted"/>
<dbReference type="CDD" id="cd10146">
    <property type="entry name" value="LabA_like_C"/>
    <property type="match status" value="1"/>
</dbReference>
<evidence type="ECO:0000313" key="4">
    <source>
        <dbReference type="Proteomes" id="UP000604273"/>
    </source>
</evidence>
<keyword evidence="4" id="KW-1185">Reference proteome</keyword>
<dbReference type="AlphaFoldDB" id="A0A8H4WNY5"/>
<reference evidence="3" key="2">
    <citation type="submission" date="2020-05" db="EMBL/GenBank/DDBJ databases">
        <authorList>
            <person name="Kim H.-S."/>
            <person name="Proctor R.H."/>
            <person name="Brown D.W."/>
        </authorList>
    </citation>
    <scope>NUCLEOTIDE SEQUENCE</scope>
    <source>
        <strain evidence="3">NRRL 45417</strain>
    </source>
</reference>
<reference evidence="3" key="1">
    <citation type="journal article" date="2020" name="BMC Genomics">
        <title>Correction to: Identification and distribution of gene clusters required for synthesis of sphingolipid metabolism inhibitors in diverse species of the filamentous fungus Fusarium.</title>
        <authorList>
            <person name="Kim H.S."/>
            <person name="Lohmar J.M."/>
            <person name="Busman M."/>
            <person name="Brown D.W."/>
            <person name="Naumann T.A."/>
            <person name="Divon H.H."/>
            <person name="Lysoe E."/>
            <person name="Uhlig S."/>
            <person name="Proctor R.H."/>
        </authorList>
    </citation>
    <scope>NUCLEOTIDE SEQUENCE</scope>
    <source>
        <strain evidence="3">NRRL 45417</strain>
    </source>
</reference>
<feature type="domain" description="HTH OST-type" evidence="2">
    <location>
        <begin position="302"/>
        <end position="383"/>
    </location>
</feature>
<evidence type="ECO:0000313" key="3">
    <source>
        <dbReference type="EMBL" id="KAF4944972.1"/>
    </source>
</evidence>
<gene>
    <name evidence="3" type="ORF">FGADI_12316</name>
</gene>
<accession>A0A8H4WNY5</accession>
<name>A0A8H4WNY5_9HYPO</name>
<dbReference type="GO" id="GO:0004540">
    <property type="term" value="F:RNA nuclease activity"/>
    <property type="evidence" value="ECO:0007669"/>
    <property type="project" value="InterPro"/>
</dbReference>
<organism evidence="3 4">
    <name type="scientific">Fusarium gaditjirri</name>
    <dbReference type="NCBI Taxonomy" id="282569"/>
    <lineage>
        <taxon>Eukaryota</taxon>
        <taxon>Fungi</taxon>
        <taxon>Dikarya</taxon>
        <taxon>Ascomycota</taxon>
        <taxon>Pezizomycotina</taxon>
        <taxon>Sordariomycetes</taxon>
        <taxon>Hypocreomycetidae</taxon>
        <taxon>Hypocreales</taxon>
        <taxon>Nectriaceae</taxon>
        <taxon>Fusarium</taxon>
        <taxon>Fusarium nisikadoi species complex</taxon>
    </lineage>
</organism>
<protein>
    <recommendedName>
        <fullName evidence="2">HTH OST-type domain-containing protein</fullName>
    </recommendedName>
</protein>
<evidence type="ECO:0000259" key="2">
    <source>
        <dbReference type="PROSITE" id="PS51644"/>
    </source>
</evidence>
<dbReference type="PANTHER" id="PTHR35811">
    <property type="entry name" value="SLR1870 PROTEIN"/>
    <property type="match status" value="1"/>
</dbReference>
<dbReference type="Proteomes" id="UP000604273">
    <property type="component" value="Unassembled WGS sequence"/>
</dbReference>
<feature type="compositionally biased region" description="Basic and acidic residues" evidence="1">
    <location>
        <begin position="385"/>
        <end position="394"/>
    </location>
</feature>
<dbReference type="PROSITE" id="PS51644">
    <property type="entry name" value="HTH_OST"/>
    <property type="match status" value="1"/>
</dbReference>
<feature type="compositionally biased region" description="Basic and acidic residues" evidence="1">
    <location>
        <begin position="282"/>
        <end position="295"/>
    </location>
</feature>
<evidence type="ECO:0000256" key="1">
    <source>
        <dbReference type="SAM" id="MobiDB-lite"/>
    </source>
</evidence>
<dbReference type="OrthoDB" id="5205629at2759"/>
<dbReference type="Pfam" id="PF01936">
    <property type="entry name" value="NYN"/>
    <property type="match status" value="1"/>
</dbReference>
<sequence>MTSLPPTLKLAVLIDADNASHNMIGLVLAEIAKYGTAFVKRAYGDWTYPTLSGWKQRLLDNSIQPMQQFAYTVGKNATDSAMIIDAMDLLYSNKFDGFCIVSSDSDFTRLASRIRESGLVVYGCGKRNTPKPFVTACDKFIYVENLVPRMPTPAVEEISGPSTIRPFNGGPSREQLPREQPSHQQIPSPRPRPFVSAKEKEIVRDDSPMPAPSFEDGQETTLRDIIPLRDMYAGPRPQIRGTSFKPEQPTAGPSSTRPSDGGPSTEAQPASSSIVPPPAKRQRADSDTEPPKRETTQNSWGPWQELVGWLEEAVDGSPGADEDGWVRLADVGQLMIRRHPDFDSRNYNFEKLGELIKATNAFDYDRRYPTPGRPAIIYVRPRRSAVRDSDEGTRLDSQPSGLLAYESD</sequence>
<dbReference type="EMBL" id="JABFAI010000389">
    <property type="protein sequence ID" value="KAF4944972.1"/>
    <property type="molecule type" value="Genomic_DNA"/>
</dbReference>
<dbReference type="PANTHER" id="PTHR35811:SF1">
    <property type="entry name" value="HTH OST-TYPE DOMAIN-CONTAINING PROTEIN"/>
    <property type="match status" value="1"/>
</dbReference>
<feature type="region of interest" description="Disordered" evidence="1">
    <location>
        <begin position="153"/>
        <end position="303"/>
    </location>
</feature>
<dbReference type="InterPro" id="IPR021139">
    <property type="entry name" value="NYN"/>
</dbReference>
<feature type="compositionally biased region" description="Basic and acidic residues" evidence="1">
    <location>
        <begin position="197"/>
        <end position="207"/>
    </location>
</feature>
<dbReference type="CDD" id="cd11297">
    <property type="entry name" value="PIN_LabA-like_N_1"/>
    <property type="match status" value="1"/>
</dbReference>
<comment type="caution">
    <text evidence="3">The sequence shown here is derived from an EMBL/GenBank/DDBJ whole genome shotgun (WGS) entry which is preliminary data.</text>
</comment>
<feature type="region of interest" description="Disordered" evidence="1">
    <location>
        <begin position="381"/>
        <end position="408"/>
    </location>
</feature>
<dbReference type="Pfam" id="PF12872">
    <property type="entry name" value="OST-HTH"/>
    <property type="match status" value="1"/>
</dbReference>
<dbReference type="InterPro" id="IPR041966">
    <property type="entry name" value="LOTUS-like"/>
</dbReference>
<dbReference type="Gene3D" id="3.30.420.610">
    <property type="entry name" value="LOTUS domain-like"/>
    <property type="match status" value="1"/>
</dbReference>
<dbReference type="Gene3D" id="3.40.50.1010">
    <property type="entry name" value="5'-nuclease"/>
    <property type="match status" value="1"/>
</dbReference>